<evidence type="ECO:0000256" key="2">
    <source>
        <dbReference type="SAM" id="Phobius"/>
    </source>
</evidence>
<feature type="transmembrane region" description="Helical" evidence="2">
    <location>
        <begin position="23"/>
        <end position="46"/>
    </location>
</feature>
<keyword evidence="2" id="KW-0472">Membrane</keyword>
<accession>Q2QZR0</accession>
<reference evidence="3" key="3">
    <citation type="submission" date="2006-01" db="EMBL/GenBank/DDBJ databases">
        <authorList>
            <person name="Buell R."/>
        </authorList>
    </citation>
    <scope>NUCLEOTIDE SEQUENCE</scope>
</reference>
<reference evidence="3" key="2">
    <citation type="submission" date="2005-04" db="EMBL/GenBank/DDBJ databases">
        <authorList>
            <person name="Buell C.R."/>
            <person name="Wing R.A."/>
            <person name="McCombie W.A."/>
            <person name="Ouyang S."/>
        </authorList>
    </citation>
    <scope>NUCLEOTIDE SEQUENCE</scope>
</reference>
<protein>
    <submittedName>
        <fullName evidence="3">Uncharacterized protein</fullName>
    </submittedName>
</protein>
<organism evidence="3">
    <name type="scientific">Oryza sativa subsp. japonica</name>
    <name type="common">Rice</name>
    <dbReference type="NCBI Taxonomy" id="39947"/>
    <lineage>
        <taxon>Eukaryota</taxon>
        <taxon>Viridiplantae</taxon>
        <taxon>Streptophyta</taxon>
        <taxon>Embryophyta</taxon>
        <taxon>Tracheophyta</taxon>
        <taxon>Spermatophyta</taxon>
        <taxon>Magnoliopsida</taxon>
        <taxon>Liliopsida</taxon>
        <taxon>Poales</taxon>
        <taxon>Poaceae</taxon>
        <taxon>BOP clade</taxon>
        <taxon>Oryzoideae</taxon>
        <taxon>Oryzeae</taxon>
        <taxon>Oryzinae</taxon>
        <taxon>Oryza</taxon>
        <taxon>Oryza sativa</taxon>
    </lineage>
</organism>
<name>Q2QZR0_ORYSJ</name>
<evidence type="ECO:0000256" key="1">
    <source>
        <dbReference type="SAM" id="MobiDB-lite"/>
    </source>
</evidence>
<evidence type="ECO:0000313" key="3">
    <source>
        <dbReference type="EMBL" id="ABA95334.1"/>
    </source>
</evidence>
<dbReference type="EMBL" id="DP000010">
    <property type="protein sequence ID" value="ABA95334.1"/>
    <property type="molecule type" value="Genomic_DNA"/>
</dbReference>
<proteinExistence type="predicted"/>
<feature type="compositionally biased region" description="Basic and acidic residues" evidence="1">
    <location>
        <begin position="1"/>
        <end position="15"/>
    </location>
</feature>
<dbReference type="AlphaFoldDB" id="Q2QZR0"/>
<reference evidence="3" key="1">
    <citation type="journal article" date="2005" name="BMC Biol.">
        <title>The sequence of rice chromosomes 11 and 12, rich in disease resistance genes and recent gene duplications.</title>
        <authorList>
            <consortium name="The rice chromosomes 11 and 12 sequencing consortia"/>
        </authorList>
    </citation>
    <scope>NUCLEOTIDE SEQUENCE [LARGE SCALE GENOMIC DNA]</scope>
</reference>
<keyword evidence="2" id="KW-0812">Transmembrane</keyword>
<keyword evidence="2" id="KW-1133">Transmembrane helix</keyword>
<sequence length="66" mass="7124">MSADAGHWRQQVEVRGEDEDGEVALRSTAVAVVVVAMTTVTGGMAASDGKTRAWEMATFGRRDIVW</sequence>
<gene>
    <name evidence="3" type="ordered locus">LOC_Os11g45150</name>
</gene>
<feature type="region of interest" description="Disordered" evidence="1">
    <location>
        <begin position="1"/>
        <end position="20"/>
    </location>
</feature>